<dbReference type="GO" id="GO:0003723">
    <property type="term" value="F:RNA binding"/>
    <property type="evidence" value="ECO:0007669"/>
    <property type="project" value="UniProtKB-UniRule"/>
</dbReference>
<dbReference type="InterPro" id="IPR000504">
    <property type="entry name" value="RRM_dom"/>
</dbReference>
<dbReference type="Proteomes" id="UP000694723">
    <property type="component" value="Unplaced"/>
</dbReference>
<feature type="compositionally biased region" description="Gly residues" evidence="11">
    <location>
        <begin position="240"/>
        <end position="251"/>
    </location>
</feature>
<feature type="compositionally biased region" description="Gly residues" evidence="11">
    <location>
        <begin position="110"/>
        <end position="120"/>
    </location>
</feature>
<dbReference type="InterPro" id="IPR012677">
    <property type="entry name" value="Nucleotide-bd_a/b_plait_sf"/>
</dbReference>
<organism evidence="13 14">
    <name type="scientific">Sus scrofa</name>
    <name type="common">Pig</name>
    <dbReference type="NCBI Taxonomy" id="9823"/>
    <lineage>
        <taxon>Eukaryota</taxon>
        <taxon>Metazoa</taxon>
        <taxon>Chordata</taxon>
        <taxon>Craniata</taxon>
        <taxon>Vertebrata</taxon>
        <taxon>Euteleostomi</taxon>
        <taxon>Mammalia</taxon>
        <taxon>Eutheria</taxon>
        <taxon>Laurasiatheria</taxon>
        <taxon>Artiodactyla</taxon>
        <taxon>Suina</taxon>
        <taxon>Suidae</taxon>
        <taxon>Sus</taxon>
    </lineage>
</organism>
<dbReference type="Ensembl" id="ENSSSCT00060054220.1">
    <property type="protein sequence ID" value="ENSSSCP00060023123.1"/>
    <property type="gene ID" value="ENSSSCG00060039985.1"/>
</dbReference>
<accession>A0A8D1VEU8</accession>
<evidence type="ECO:0000256" key="8">
    <source>
        <dbReference type="ARBA" id="ARBA00025992"/>
    </source>
</evidence>
<feature type="compositionally biased region" description="Gly residues" evidence="11">
    <location>
        <begin position="219"/>
        <end position="232"/>
    </location>
</feature>
<reference evidence="13" key="1">
    <citation type="submission" date="2025-08" db="UniProtKB">
        <authorList>
            <consortium name="Ensembl"/>
        </authorList>
    </citation>
    <scope>IDENTIFICATION</scope>
</reference>
<keyword evidence="6" id="KW-0346">Stress response</keyword>
<evidence type="ECO:0000256" key="11">
    <source>
        <dbReference type="SAM" id="MobiDB-lite"/>
    </source>
</evidence>
<dbReference type="AlphaFoldDB" id="A0A8D1VEU8"/>
<dbReference type="PROSITE" id="PS50102">
    <property type="entry name" value="RRM"/>
    <property type="match status" value="1"/>
</dbReference>
<dbReference type="Pfam" id="PF00076">
    <property type="entry name" value="RRM_1"/>
    <property type="match status" value="1"/>
</dbReference>
<proteinExistence type="predicted"/>
<evidence type="ECO:0000256" key="3">
    <source>
        <dbReference type="ARBA" id="ARBA00021414"/>
    </source>
</evidence>
<evidence type="ECO:0000313" key="13">
    <source>
        <dbReference type="Ensembl" id="ENSSSCP00060023123.1"/>
    </source>
</evidence>
<dbReference type="InterPro" id="IPR050441">
    <property type="entry name" value="RBM"/>
</dbReference>
<dbReference type="GO" id="GO:0005654">
    <property type="term" value="C:nucleoplasm"/>
    <property type="evidence" value="ECO:0007669"/>
    <property type="project" value="UniProtKB-SubCell"/>
</dbReference>
<dbReference type="Gene3D" id="3.30.70.330">
    <property type="match status" value="1"/>
</dbReference>
<evidence type="ECO:0000256" key="5">
    <source>
        <dbReference type="ARBA" id="ARBA00022884"/>
    </source>
</evidence>
<dbReference type="SUPFAM" id="SSF54928">
    <property type="entry name" value="RNA-binding domain, RBD"/>
    <property type="match status" value="1"/>
</dbReference>
<evidence type="ECO:0000256" key="4">
    <source>
        <dbReference type="ARBA" id="ARBA00022490"/>
    </source>
</evidence>
<comment type="subcellular location">
    <subcellularLocation>
        <location evidence="1">Cytoplasm</location>
    </subcellularLocation>
    <subcellularLocation>
        <location evidence="2">Nucleus</location>
        <location evidence="2">Nucleoplasm</location>
    </subcellularLocation>
</comment>
<feature type="region of interest" description="Disordered" evidence="11">
    <location>
        <begin position="195"/>
        <end position="308"/>
    </location>
</feature>
<feature type="domain" description="RRM" evidence="12">
    <location>
        <begin position="160"/>
        <end position="210"/>
    </location>
</feature>
<keyword evidence="5 10" id="KW-0694">RNA-binding</keyword>
<feature type="compositionally biased region" description="Basic and acidic residues" evidence="11">
    <location>
        <begin position="288"/>
        <end position="308"/>
    </location>
</feature>
<dbReference type="PANTHER" id="PTHR48034">
    <property type="entry name" value="TRANSFORMER-2 SEX-DETERMINING PROTEIN-RELATED"/>
    <property type="match status" value="1"/>
</dbReference>
<name>A0A8D1VEU8_PIG</name>
<evidence type="ECO:0000256" key="10">
    <source>
        <dbReference type="PROSITE-ProRule" id="PRU00176"/>
    </source>
</evidence>
<sequence length="308" mass="32848">MWAIIGALQRTGLQRPGSFPRRKQQPEPLLFPAAGQGLARGSGSAPPSSALAPPPVMVWRLQTMRIPARHFDPRQHAGGGGVGTGPAPQLINVRHSHALRGPGLADSGRGDGGGLRGGGSQRQRTKGRTRKLPPLIRALEGSGRCAVLSSRLRQGPAQLSVVVVKDRETQRSRGFGFVTFENIDDAKDAMMAMNGKSVDGRQIRVDQAGKSSDNRSRGYRGGSSGGRGFFRGGRGRGRGFSRGGGDRGYGGSRFESRSGGYGGSRDYYSSRSQGGGYGDRSSGGSYRDSYDSYGKWRSEGLQWEHSEP</sequence>
<dbReference type="SMART" id="SM00360">
    <property type="entry name" value="RRM"/>
    <property type="match status" value="1"/>
</dbReference>
<gene>
    <name evidence="13" type="primary">DAZAP1</name>
</gene>
<evidence type="ECO:0000256" key="9">
    <source>
        <dbReference type="ARBA" id="ARBA00030301"/>
    </source>
</evidence>
<keyword evidence="4" id="KW-0963">Cytoplasm</keyword>
<evidence type="ECO:0000256" key="1">
    <source>
        <dbReference type="ARBA" id="ARBA00004496"/>
    </source>
</evidence>
<dbReference type="GO" id="GO:0005737">
    <property type="term" value="C:cytoplasm"/>
    <property type="evidence" value="ECO:0007669"/>
    <property type="project" value="UniProtKB-SubCell"/>
</dbReference>
<evidence type="ECO:0000256" key="2">
    <source>
        <dbReference type="ARBA" id="ARBA00004642"/>
    </source>
</evidence>
<evidence type="ECO:0000256" key="7">
    <source>
        <dbReference type="ARBA" id="ARBA00023242"/>
    </source>
</evidence>
<feature type="region of interest" description="Disordered" evidence="11">
    <location>
        <begin position="99"/>
        <end position="131"/>
    </location>
</feature>
<dbReference type="GO" id="GO:0009409">
    <property type="term" value="P:response to cold"/>
    <property type="evidence" value="ECO:0007669"/>
    <property type="project" value="UniProtKB-ARBA"/>
</dbReference>
<evidence type="ECO:0000313" key="14">
    <source>
        <dbReference type="Proteomes" id="UP000694723"/>
    </source>
</evidence>
<evidence type="ECO:0000259" key="12">
    <source>
        <dbReference type="PROSITE" id="PS50102"/>
    </source>
</evidence>
<protein>
    <recommendedName>
        <fullName evidence="3">Cold-inducible RNA-binding protein</fullName>
    </recommendedName>
    <alternativeName>
        <fullName evidence="9">Glycine-rich RNA-binding protein CIRP</fullName>
    </alternativeName>
</protein>
<dbReference type="FunFam" id="3.30.70.330:FF:000174">
    <property type="entry name" value="cold-inducible RNA-binding protein isoform X2"/>
    <property type="match status" value="1"/>
</dbReference>
<evidence type="ECO:0000256" key="6">
    <source>
        <dbReference type="ARBA" id="ARBA00023016"/>
    </source>
</evidence>
<comment type="subunit">
    <text evidence="8">Interacts with EIF4G1. Associates with ribosomes.</text>
</comment>
<dbReference type="InterPro" id="IPR035979">
    <property type="entry name" value="RBD_domain_sf"/>
</dbReference>
<keyword evidence="7" id="KW-0539">Nucleus</keyword>